<organism evidence="11 12">
    <name type="scientific">candidate division MSBL1 archaeon SCGC-AAA261F17</name>
    <dbReference type="NCBI Taxonomy" id="1698274"/>
    <lineage>
        <taxon>Archaea</taxon>
        <taxon>Methanobacteriati</taxon>
        <taxon>Methanobacteriota</taxon>
        <taxon>candidate division MSBL1</taxon>
    </lineage>
</organism>
<dbReference type="InterPro" id="IPR036621">
    <property type="entry name" value="Anticodon-bd_dom_sf"/>
</dbReference>
<dbReference type="CDD" id="cd00774">
    <property type="entry name" value="GlyRS-like_core"/>
    <property type="match status" value="1"/>
</dbReference>
<dbReference type="FunFam" id="3.40.50.800:FF:000004">
    <property type="entry name" value="Glycine--tRNA ligase 2"/>
    <property type="match status" value="1"/>
</dbReference>
<comment type="subcellular location">
    <subcellularLocation>
        <location evidence="1">Cytoplasm</location>
    </subcellularLocation>
</comment>
<dbReference type="InterPro" id="IPR006195">
    <property type="entry name" value="aa-tRNA-synth_II"/>
</dbReference>
<dbReference type="GO" id="GO:0006426">
    <property type="term" value="P:glycyl-tRNA aminoacylation"/>
    <property type="evidence" value="ECO:0007669"/>
    <property type="project" value="InterPro"/>
</dbReference>
<evidence type="ECO:0000256" key="7">
    <source>
        <dbReference type="ARBA" id="ARBA00022917"/>
    </source>
</evidence>
<dbReference type="GO" id="GO:0004820">
    <property type="term" value="F:glycine-tRNA ligase activity"/>
    <property type="evidence" value="ECO:0007669"/>
    <property type="project" value="UniProtKB-EC"/>
</dbReference>
<reference evidence="11 12" key="1">
    <citation type="journal article" date="2016" name="Sci. Rep.">
        <title>Metabolic traits of an uncultured archaeal lineage -MSBL1- from brine pools of the Red Sea.</title>
        <authorList>
            <person name="Mwirichia R."/>
            <person name="Alam I."/>
            <person name="Rashid M."/>
            <person name="Vinu M."/>
            <person name="Ba-Alawi W."/>
            <person name="Anthony Kamau A."/>
            <person name="Kamanda Ngugi D."/>
            <person name="Goker M."/>
            <person name="Klenk H.P."/>
            <person name="Bajic V."/>
            <person name="Stingl U."/>
        </authorList>
    </citation>
    <scope>NUCLEOTIDE SEQUENCE [LARGE SCALE GENOMIC DNA]</scope>
    <source>
        <strain evidence="11">SCGC-AAA261F17</strain>
    </source>
</reference>
<comment type="caution">
    <text evidence="11">The sequence shown here is derived from an EMBL/GenBank/DDBJ whole genome shotgun (WGS) entry which is preliminary data.</text>
</comment>
<keyword evidence="12" id="KW-1185">Reference proteome</keyword>
<dbReference type="Proteomes" id="UP000070035">
    <property type="component" value="Unassembled WGS sequence"/>
</dbReference>
<sequence>MDGEQLTKDKYEKIMDITKRRGFIWPSFELYGGAAGFYDFGPLGAPMKKKIIQKWRQHYVVEEGLLELESPTITPEPVLKASGHVDHFTDVMTECKKCSASFEVTELVKEETGDDIEGLSKNEMENYLKEKKITCPECDGKLGEVYEFNTMFRTAIGPKEDRKACLRPETAQTIFIDFNRLQRIARRKLPFGVTQIGRGYRNEISPRRGVIRLREFTMAEAEIFFDPDDPSHPKFSQVSDEKLRFWPSENQEEKSRELTEKTAREALDEGIVCNELMAYHLAYAKKFLISLGLPEDSIRFREQLPGERAHYSQETWDMEVKSEKFGWVEVAGFAYRTDYDLSQHSKSSGTDLTVFTQNGDDGKKVLCHVVEPSYGIDRPLYCILEHAYTEDDGRNYLKLKKDLAPIEAQVFPLVAEEELEKIGKSILKKINSTGIFAEYDDSGSIGRRYARADEVGVPFCITVDHRTPDDSTVTIRERDTTDQIRVKIEDLPKTLCKLLNSEIEFEQAGEKV</sequence>
<dbReference type="EC" id="6.1.1.14" evidence="3"/>
<dbReference type="NCBIfam" id="NF003211">
    <property type="entry name" value="PRK04173.1"/>
    <property type="match status" value="1"/>
</dbReference>
<dbReference type="InterPro" id="IPR033731">
    <property type="entry name" value="GlyRS-like_core"/>
</dbReference>
<dbReference type="InterPro" id="IPR002314">
    <property type="entry name" value="aa-tRNA-synt_IIb"/>
</dbReference>
<dbReference type="GO" id="GO:0005737">
    <property type="term" value="C:cytoplasm"/>
    <property type="evidence" value="ECO:0007669"/>
    <property type="project" value="UniProtKB-SubCell"/>
</dbReference>
<dbReference type="GO" id="GO:0005524">
    <property type="term" value="F:ATP binding"/>
    <property type="evidence" value="ECO:0007669"/>
    <property type="project" value="UniProtKB-KW"/>
</dbReference>
<dbReference type="EMBL" id="LHXY01000023">
    <property type="protein sequence ID" value="KXB01888.1"/>
    <property type="molecule type" value="Genomic_DNA"/>
</dbReference>
<evidence type="ECO:0000256" key="9">
    <source>
        <dbReference type="ARBA" id="ARBA00030057"/>
    </source>
</evidence>
<evidence type="ECO:0000256" key="1">
    <source>
        <dbReference type="ARBA" id="ARBA00004496"/>
    </source>
</evidence>
<dbReference type="InterPro" id="IPR004154">
    <property type="entry name" value="Anticodon-bd"/>
</dbReference>
<dbReference type="Pfam" id="PF00587">
    <property type="entry name" value="tRNA-synt_2b"/>
    <property type="match status" value="1"/>
</dbReference>
<evidence type="ECO:0000259" key="10">
    <source>
        <dbReference type="PROSITE" id="PS50862"/>
    </source>
</evidence>
<keyword evidence="5" id="KW-0547">Nucleotide-binding</keyword>
<dbReference type="Pfam" id="PF03129">
    <property type="entry name" value="HGTP_anticodon"/>
    <property type="match status" value="1"/>
</dbReference>
<dbReference type="CDD" id="cd00858">
    <property type="entry name" value="GlyRS_anticodon"/>
    <property type="match status" value="1"/>
</dbReference>
<name>A0A133V605_9EURY</name>
<feature type="domain" description="Aminoacyl-transfer RNA synthetases class-II family profile" evidence="10">
    <location>
        <begin position="9"/>
        <end position="405"/>
    </location>
</feature>
<evidence type="ECO:0000256" key="4">
    <source>
        <dbReference type="ARBA" id="ARBA00022598"/>
    </source>
</evidence>
<dbReference type="SUPFAM" id="SSF55681">
    <property type="entry name" value="Class II aaRS and biotin synthetases"/>
    <property type="match status" value="1"/>
</dbReference>
<protein>
    <recommendedName>
        <fullName evidence="3">glycine--tRNA ligase</fullName>
        <ecNumber evidence="3">6.1.1.14</ecNumber>
    </recommendedName>
    <alternativeName>
        <fullName evidence="9">Diadenosine tetraphosphate synthetase</fullName>
    </alternativeName>
</protein>
<evidence type="ECO:0000256" key="2">
    <source>
        <dbReference type="ARBA" id="ARBA00008226"/>
    </source>
</evidence>
<keyword evidence="8" id="KW-0030">Aminoacyl-tRNA synthetase</keyword>
<keyword evidence="6" id="KW-0067">ATP-binding</keyword>
<accession>A0A133V605</accession>
<dbReference type="Gene3D" id="3.30.40.230">
    <property type="match status" value="1"/>
</dbReference>
<evidence type="ECO:0000313" key="12">
    <source>
        <dbReference type="Proteomes" id="UP000070035"/>
    </source>
</evidence>
<dbReference type="PRINTS" id="PR01043">
    <property type="entry name" value="TRNASYNTHGLY"/>
</dbReference>
<dbReference type="InterPro" id="IPR027031">
    <property type="entry name" value="Gly-tRNA_synthase/POLG2"/>
</dbReference>
<dbReference type="Gene3D" id="3.40.50.800">
    <property type="entry name" value="Anticodon-binding domain"/>
    <property type="match status" value="1"/>
</dbReference>
<evidence type="ECO:0000256" key="3">
    <source>
        <dbReference type="ARBA" id="ARBA00012829"/>
    </source>
</evidence>
<evidence type="ECO:0000313" key="11">
    <source>
        <dbReference type="EMBL" id="KXB01888.1"/>
    </source>
</evidence>
<dbReference type="SUPFAM" id="SSF52954">
    <property type="entry name" value="Class II aaRS ABD-related"/>
    <property type="match status" value="1"/>
</dbReference>
<evidence type="ECO:0000256" key="5">
    <source>
        <dbReference type="ARBA" id="ARBA00022741"/>
    </source>
</evidence>
<dbReference type="NCBIfam" id="TIGR00389">
    <property type="entry name" value="glyS_dimeric"/>
    <property type="match status" value="1"/>
</dbReference>
<evidence type="ECO:0000256" key="6">
    <source>
        <dbReference type="ARBA" id="ARBA00022840"/>
    </source>
</evidence>
<gene>
    <name evidence="11" type="ORF">AKJ44_01975</name>
</gene>
<dbReference type="InterPro" id="IPR002315">
    <property type="entry name" value="tRNA-synt_gly"/>
</dbReference>
<dbReference type="PATRIC" id="fig|1698274.3.peg.287"/>
<dbReference type="Gene3D" id="3.30.930.10">
    <property type="entry name" value="Bira Bifunctional Protein, Domain 2"/>
    <property type="match status" value="1"/>
</dbReference>
<dbReference type="PANTHER" id="PTHR10745">
    <property type="entry name" value="GLYCYL-TRNA SYNTHETASE/DNA POLYMERASE SUBUNIT GAMMA-2"/>
    <property type="match status" value="1"/>
</dbReference>
<dbReference type="AlphaFoldDB" id="A0A133V605"/>
<evidence type="ECO:0000256" key="8">
    <source>
        <dbReference type="ARBA" id="ARBA00023146"/>
    </source>
</evidence>
<keyword evidence="4" id="KW-0436">Ligase</keyword>
<dbReference type="InterPro" id="IPR045864">
    <property type="entry name" value="aa-tRNA-synth_II/BPL/LPL"/>
</dbReference>
<proteinExistence type="inferred from homology"/>
<dbReference type="PANTHER" id="PTHR10745:SF0">
    <property type="entry name" value="GLYCINE--TRNA LIGASE"/>
    <property type="match status" value="1"/>
</dbReference>
<dbReference type="PROSITE" id="PS50862">
    <property type="entry name" value="AA_TRNA_LIGASE_II"/>
    <property type="match status" value="1"/>
</dbReference>
<comment type="similarity">
    <text evidence="2">Belongs to the class-II aminoacyl-tRNA synthetase family.</text>
</comment>
<keyword evidence="7" id="KW-0648">Protein biosynthesis</keyword>